<comment type="caution">
    <text evidence="2">The sequence shown here is derived from an EMBL/GenBank/DDBJ whole genome shotgun (WGS) entry which is preliminary data.</text>
</comment>
<feature type="compositionally biased region" description="Basic and acidic residues" evidence="1">
    <location>
        <begin position="1"/>
        <end position="13"/>
    </location>
</feature>
<accession>A0A1G1XVT3</accession>
<feature type="region of interest" description="Disordered" evidence="1">
    <location>
        <begin position="1"/>
        <end position="24"/>
    </location>
</feature>
<protein>
    <submittedName>
        <fullName evidence="2">Uncharacterized protein</fullName>
    </submittedName>
</protein>
<dbReference type="Proteomes" id="UP000178930">
    <property type="component" value="Unassembled WGS sequence"/>
</dbReference>
<dbReference type="EMBL" id="MHIB01000020">
    <property type="protein sequence ID" value="OGY44193.1"/>
    <property type="molecule type" value="Genomic_DNA"/>
</dbReference>
<proteinExistence type="predicted"/>
<evidence type="ECO:0000313" key="3">
    <source>
        <dbReference type="Proteomes" id="UP000178930"/>
    </source>
</evidence>
<gene>
    <name evidence="2" type="ORF">A2729_05055</name>
</gene>
<dbReference type="AlphaFoldDB" id="A0A1G1XVT3"/>
<reference evidence="2 3" key="1">
    <citation type="journal article" date="2016" name="Nat. Commun.">
        <title>Thousands of microbial genomes shed light on interconnected biogeochemical processes in an aquifer system.</title>
        <authorList>
            <person name="Anantharaman K."/>
            <person name="Brown C.T."/>
            <person name="Hug L.A."/>
            <person name="Sharon I."/>
            <person name="Castelle C.J."/>
            <person name="Probst A.J."/>
            <person name="Thomas B.C."/>
            <person name="Singh A."/>
            <person name="Wilkins M.J."/>
            <person name="Karaoz U."/>
            <person name="Brodie E.L."/>
            <person name="Williams K.H."/>
            <person name="Hubbard S.S."/>
            <person name="Banfield J.F."/>
        </authorList>
    </citation>
    <scope>NUCLEOTIDE SEQUENCE [LARGE SCALE GENOMIC DNA]</scope>
</reference>
<evidence type="ECO:0000256" key="1">
    <source>
        <dbReference type="SAM" id="MobiDB-lite"/>
    </source>
</evidence>
<organism evidence="2 3">
    <name type="scientific">Candidatus Buchananbacteria bacterium RIFCSPHIGHO2_01_FULL_39_14</name>
    <dbReference type="NCBI Taxonomy" id="1797532"/>
    <lineage>
        <taxon>Bacteria</taxon>
        <taxon>Candidatus Buchananiibacteriota</taxon>
    </lineage>
</organism>
<sequence length="93" mass="10175">MNKSHDIQKERVRQVSAKGGTPKKIKPGTIVTIANEGRILFTTGEGINEGLHCSKPGEEFELIDWGENSTTLKAIKHQGQPTFTLNCHSTMVG</sequence>
<name>A0A1G1XVT3_9BACT</name>
<evidence type="ECO:0000313" key="2">
    <source>
        <dbReference type="EMBL" id="OGY44193.1"/>
    </source>
</evidence>
<dbReference type="STRING" id="1797532.A2729_05055"/>